<dbReference type="Pfam" id="PF12796">
    <property type="entry name" value="Ank_2"/>
    <property type="match status" value="2"/>
</dbReference>
<dbReference type="Gene3D" id="1.25.40.20">
    <property type="entry name" value="Ankyrin repeat-containing domain"/>
    <property type="match status" value="2"/>
</dbReference>
<dbReference type="EMBL" id="CAJOBJ010180357">
    <property type="protein sequence ID" value="CAF4915753.1"/>
    <property type="molecule type" value="Genomic_DNA"/>
</dbReference>
<reference evidence="5" key="1">
    <citation type="submission" date="2021-02" db="EMBL/GenBank/DDBJ databases">
        <authorList>
            <person name="Nowell W R."/>
        </authorList>
    </citation>
    <scope>NUCLEOTIDE SEQUENCE</scope>
</reference>
<feature type="repeat" description="ANK" evidence="3">
    <location>
        <begin position="131"/>
        <end position="163"/>
    </location>
</feature>
<comment type="caution">
    <text evidence="5">The sequence shown here is derived from an EMBL/GenBank/DDBJ whole genome shotgun (WGS) entry which is preliminary data.</text>
</comment>
<evidence type="ECO:0000256" key="4">
    <source>
        <dbReference type="SAM" id="MobiDB-lite"/>
    </source>
</evidence>
<keyword evidence="1" id="KW-0677">Repeat</keyword>
<dbReference type="PRINTS" id="PR01415">
    <property type="entry name" value="ANKYRIN"/>
</dbReference>
<dbReference type="PROSITE" id="PS50088">
    <property type="entry name" value="ANK_REPEAT"/>
    <property type="match status" value="4"/>
</dbReference>
<evidence type="ECO:0000313" key="6">
    <source>
        <dbReference type="Proteomes" id="UP000681720"/>
    </source>
</evidence>
<sequence length="338" mass="35948">KFIILVTLACAGGFLDVAKILLSHGGNVNLGQSTPLMEASQEGHLELVQYLIQNGADVNQTTPAGETALAYACESGHTEVAEILLNSGAHIDQAENEGRTPLMKAARAGHICTIRYLISKGADVNRATNSNDSTVLSLACAGGHLDVASLLLKHGSDPNHLLKDRSNCLIEAAKGGHTEIVKLLLEYPKSVAQRTPIVAPTSSIETLTNDVKIENDEEKEQSLTVTMPTSFLLPSSGDSKKSSPTTNSPIQLLQSLQKIVPRNILDVLQTGVNETVKLNSDTDAKDNSLSNNDQSSSSSSPPVSNVETVQQSLVSNQNSDINNVQQATKLQILGKNKK</sequence>
<feature type="repeat" description="ANK" evidence="3">
    <location>
        <begin position="64"/>
        <end position="96"/>
    </location>
</feature>
<evidence type="ECO:0000256" key="2">
    <source>
        <dbReference type="ARBA" id="ARBA00023043"/>
    </source>
</evidence>
<name>A0A8S3CGQ7_9BILA</name>
<feature type="repeat" description="ANK" evidence="3">
    <location>
        <begin position="97"/>
        <end position="129"/>
    </location>
</feature>
<gene>
    <name evidence="5" type="ORF">GIL414_LOCUS52543</name>
</gene>
<evidence type="ECO:0000313" key="5">
    <source>
        <dbReference type="EMBL" id="CAF4915753.1"/>
    </source>
</evidence>
<keyword evidence="2 3" id="KW-0040">ANK repeat</keyword>
<organism evidence="5 6">
    <name type="scientific">Rotaria magnacalcarata</name>
    <dbReference type="NCBI Taxonomy" id="392030"/>
    <lineage>
        <taxon>Eukaryota</taxon>
        <taxon>Metazoa</taxon>
        <taxon>Spiralia</taxon>
        <taxon>Gnathifera</taxon>
        <taxon>Rotifera</taxon>
        <taxon>Eurotatoria</taxon>
        <taxon>Bdelloidea</taxon>
        <taxon>Philodinida</taxon>
        <taxon>Philodinidae</taxon>
        <taxon>Rotaria</taxon>
    </lineage>
</organism>
<proteinExistence type="predicted"/>
<feature type="non-terminal residue" evidence="5">
    <location>
        <position position="1"/>
    </location>
</feature>
<dbReference type="SMART" id="SM00248">
    <property type="entry name" value="ANK"/>
    <property type="match status" value="6"/>
</dbReference>
<dbReference type="Proteomes" id="UP000681720">
    <property type="component" value="Unassembled WGS sequence"/>
</dbReference>
<dbReference type="PANTHER" id="PTHR23206">
    <property type="entry name" value="MASK PROTEIN"/>
    <property type="match status" value="1"/>
</dbReference>
<evidence type="ECO:0000256" key="3">
    <source>
        <dbReference type="PROSITE-ProRule" id="PRU00023"/>
    </source>
</evidence>
<feature type="region of interest" description="Disordered" evidence="4">
    <location>
        <begin position="213"/>
        <end position="248"/>
    </location>
</feature>
<feature type="compositionally biased region" description="Polar residues" evidence="4">
    <location>
        <begin position="222"/>
        <end position="248"/>
    </location>
</feature>
<dbReference type="PROSITE" id="PS50297">
    <property type="entry name" value="ANK_REP_REGION"/>
    <property type="match status" value="4"/>
</dbReference>
<dbReference type="PANTHER" id="PTHR23206:SF8">
    <property type="entry name" value="ANKYRIN REPEAT AND KH DOMAIN-CONTAINING 1"/>
    <property type="match status" value="1"/>
</dbReference>
<accession>A0A8S3CGQ7</accession>
<dbReference type="SUPFAM" id="SSF48403">
    <property type="entry name" value="Ankyrin repeat"/>
    <property type="match status" value="1"/>
</dbReference>
<feature type="compositionally biased region" description="Low complexity" evidence="4">
    <location>
        <begin position="287"/>
        <end position="306"/>
    </location>
</feature>
<feature type="region of interest" description="Disordered" evidence="4">
    <location>
        <begin position="278"/>
        <end position="309"/>
    </location>
</feature>
<feature type="repeat" description="ANK" evidence="3">
    <location>
        <begin position="31"/>
        <end position="63"/>
    </location>
</feature>
<dbReference type="InterPro" id="IPR051631">
    <property type="entry name" value="Ankyrin-KH/SAM_domain"/>
</dbReference>
<evidence type="ECO:0000256" key="1">
    <source>
        <dbReference type="ARBA" id="ARBA00022737"/>
    </source>
</evidence>
<dbReference type="AlphaFoldDB" id="A0A8S3CGQ7"/>
<dbReference type="InterPro" id="IPR036770">
    <property type="entry name" value="Ankyrin_rpt-contain_sf"/>
</dbReference>
<dbReference type="InterPro" id="IPR002110">
    <property type="entry name" value="Ankyrin_rpt"/>
</dbReference>
<protein>
    <submittedName>
        <fullName evidence="5">Uncharacterized protein</fullName>
    </submittedName>
</protein>